<dbReference type="InterPro" id="IPR036388">
    <property type="entry name" value="WH-like_DNA-bd_sf"/>
</dbReference>
<reference evidence="7 9" key="2">
    <citation type="submission" date="2018-03" db="EMBL/GenBank/DDBJ databases">
        <title>Genomic Encyclopedia of Archaeal and Bacterial Type Strains, Phase II (KMG-II): from individual species to whole genera.</title>
        <authorList>
            <person name="Goeker M."/>
        </authorList>
    </citation>
    <scope>NUCLEOTIDE SEQUENCE [LARGE SCALE GENOMIC DNA]</scope>
    <source>
        <strain evidence="7 9">DSM 25227</strain>
    </source>
</reference>
<feature type="domain" description="HTH lysR-type" evidence="6">
    <location>
        <begin position="1"/>
        <end position="58"/>
    </location>
</feature>
<evidence type="ECO:0000256" key="1">
    <source>
        <dbReference type="ARBA" id="ARBA00009437"/>
    </source>
</evidence>
<dbReference type="FunFam" id="1.10.10.10:FF:000001">
    <property type="entry name" value="LysR family transcriptional regulator"/>
    <property type="match status" value="1"/>
</dbReference>
<dbReference type="Pfam" id="PF03466">
    <property type="entry name" value="LysR_substrate"/>
    <property type="match status" value="1"/>
</dbReference>
<evidence type="ECO:0000256" key="2">
    <source>
        <dbReference type="ARBA" id="ARBA00023015"/>
    </source>
</evidence>
<dbReference type="GO" id="GO:2000142">
    <property type="term" value="P:regulation of DNA-templated transcription initiation"/>
    <property type="evidence" value="ECO:0007669"/>
    <property type="project" value="TreeGrafter"/>
</dbReference>
<dbReference type="AlphaFoldDB" id="A0A2Y9B2Z3"/>
<gene>
    <name evidence="7" type="ORF">BCF38_11353</name>
    <name evidence="8" type="ORF">SAMN05421539_11353</name>
</gene>
<evidence type="ECO:0000313" key="10">
    <source>
        <dbReference type="Proteomes" id="UP000251571"/>
    </source>
</evidence>
<dbReference type="PANTHER" id="PTHR30293:SF0">
    <property type="entry name" value="NITROGEN ASSIMILATION REGULATORY PROTEIN NAC"/>
    <property type="match status" value="1"/>
</dbReference>
<proteinExistence type="inferred from homology"/>
<dbReference type="RefSeq" id="WP_109565877.1">
    <property type="nucleotide sequence ID" value="NZ_QGDJ01000013.1"/>
</dbReference>
<accession>A0A2Y9B2Z3</accession>
<protein>
    <submittedName>
        <fullName evidence="7">LysR family nitrogen assimilation transcriptional regulator</fullName>
    </submittedName>
    <submittedName>
        <fullName evidence="8">LysR family transcriptional regulator, nitrogen assimilation regulatory protein</fullName>
    </submittedName>
</protein>
<dbReference type="InterPro" id="IPR036390">
    <property type="entry name" value="WH_DNA-bd_sf"/>
</dbReference>
<evidence type="ECO:0000313" key="8">
    <source>
        <dbReference type="EMBL" id="SSA50335.1"/>
    </source>
</evidence>
<dbReference type="InterPro" id="IPR005119">
    <property type="entry name" value="LysR_subst-bd"/>
</dbReference>
<dbReference type="PANTHER" id="PTHR30293">
    <property type="entry name" value="TRANSCRIPTIONAL REGULATORY PROTEIN NAC-RELATED"/>
    <property type="match status" value="1"/>
</dbReference>
<dbReference type="PRINTS" id="PR00039">
    <property type="entry name" value="HTHLYSR"/>
</dbReference>
<dbReference type="GO" id="GO:0003677">
    <property type="term" value="F:DNA binding"/>
    <property type="evidence" value="ECO:0007669"/>
    <property type="project" value="UniProtKB-KW"/>
</dbReference>
<dbReference type="Gene3D" id="1.10.10.10">
    <property type="entry name" value="Winged helix-like DNA-binding domain superfamily/Winged helix DNA-binding domain"/>
    <property type="match status" value="1"/>
</dbReference>
<dbReference type="PROSITE" id="PS50931">
    <property type="entry name" value="HTH_LYSR"/>
    <property type="match status" value="1"/>
</dbReference>
<keyword evidence="5" id="KW-0804">Transcription</keyword>
<dbReference type="EMBL" id="UETC01000013">
    <property type="protein sequence ID" value="SSA50335.1"/>
    <property type="molecule type" value="Genomic_DNA"/>
</dbReference>
<dbReference type="Pfam" id="PF00126">
    <property type="entry name" value="HTH_1"/>
    <property type="match status" value="1"/>
</dbReference>
<evidence type="ECO:0000313" key="7">
    <source>
        <dbReference type="EMBL" id="PWJ13822.1"/>
    </source>
</evidence>
<dbReference type="Proteomes" id="UP000251571">
    <property type="component" value="Unassembled WGS sequence"/>
</dbReference>
<dbReference type="EMBL" id="QGDJ01000013">
    <property type="protein sequence ID" value="PWJ13822.1"/>
    <property type="molecule type" value="Genomic_DNA"/>
</dbReference>
<comment type="similarity">
    <text evidence="1">Belongs to the LysR transcriptional regulatory family.</text>
</comment>
<keyword evidence="3" id="KW-0238">DNA-binding</keyword>
<evidence type="ECO:0000313" key="9">
    <source>
        <dbReference type="Proteomes" id="UP000245839"/>
    </source>
</evidence>
<evidence type="ECO:0000256" key="3">
    <source>
        <dbReference type="ARBA" id="ARBA00023125"/>
    </source>
</evidence>
<organism evidence="8 10">
    <name type="scientific">Jannaschia seohaensis</name>
    <dbReference type="NCBI Taxonomy" id="475081"/>
    <lineage>
        <taxon>Bacteria</taxon>
        <taxon>Pseudomonadati</taxon>
        <taxon>Pseudomonadota</taxon>
        <taxon>Alphaproteobacteria</taxon>
        <taxon>Rhodobacterales</taxon>
        <taxon>Roseobacteraceae</taxon>
        <taxon>Jannaschia</taxon>
    </lineage>
</organism>
<keyword evidence="9" id="KW-1185">Reference proteome</keyword>
<dbReference type="SUPFAM" id="SSF53850">
    <property type="entry name" value="Periplasmic binding protein-like II"/>
    <property type="match status" value="1"/>
</dbReference>
<evidence type="ECO:0000256" key="5">
    <source>
        <dbReference type="ARBA" id="ARBA00023163"/>
    </source>
</evidence>
<dbReference type="Gene3D" id="3.40.190.290">
    <property type="match status" value="1"/>
</dbReference>
<keyword evidence="2" id="KW-0805">Transcription regulation</keyword>
<evidence type="ECO:0000259" key="6">
    <source>
        <dbReference type="PROSITE" id="PS50931"/>
    </source>
</evidence>
<dbReference type="Proteomes" id="UP000245839">
    <property type="component" value="Unassembled WGS sequence"/>
</dbReference>
<sequence length="316" mass="34663">MDVRQLRYFVAIAEEGSLSAAAQRVNVAQPSLSQHVIALERELDVKLLERSPRGVSLTQSGAVLLSHAREVIEALERTATAVRQSGSDPQGDVSFGLPSSISMVLSVPLAETVRLELPKVRLRVIDAMSGFIKTWLEDQSIDLGMLYDLSSVRHLSHEQLMTEELHFFSAPDAWPFESRAGSAVTLAELAEAELVLPSPHHGLRIMIDRFLKSHGVALNIATEMDGLGQIKTLVARGSSYTILAPAAAIDFVERGELIMAPIVEPRLIRPVYLMRNPSKPVSRASQEVERLCHEVIRDLVARGIWQALEPSDSLAG</sequence>
<reference evidence="8 10" key="1">
    <citation type="submission" date="2016-10" db="EMBL/GenBank/DDBJ databases">
        <authorList>
            <person name="Cai Z."/>
        </authorList>
    </citation>
    <scope>NUCLEOTIDE SEQUENCE [LARGE SCALE GENOMIC DNA]</scope>
    <source>
        <strain evidence="8 10">DSM 25227</strain>
    </source>
</reference>
<keyword evidence="4" id="KW-0010">Activator</keyword>
<dbReference type="InterPro" id="IPR000847">
    <property type="entry name" value="LysR_HTH_N"/>
</dbReference>
<dbReference type="OrthoDB" id="7216893at2"/>
<name>A0A2Y9B2Z3_9RHOB</name>
<evidence type="ECO:0000256" key="4">
    <source>
        <dbReference type="ARBA" id="ARBA00023159"/>
    </source>
</evidence>
<dbReference type="SUPFAM" id="SSF46785">
    <property type="entry name" value="Winged helix' DNA-binding domain"/>
    <property type="match status" value="1"/>
</dbReference>
<dbReference type="GO" id="GO:0003700">
    <property type="term" value="F:DNA-binding transcription factor activity"/>
    <property type="evidence" value="ECO:0007669"/>
    <property type="project" value="InterPro"/>
</dbReference>